<dbReference type="PROSITE" id="PS00211">
    <property type="entry name" value="ABC_TRANSPORTER_1"/>
    <property type="match status" value="1"/>
</dbReference>
<dbReference type="Gene3D" id="3.40.50.300">
    <property type="entry name" value="P-loop containing nucleotide triphosphate hydrolases"/>
    <property type="match status" value="1"/>
</dbReference>
<dbReference type="InterPro" id="IPR017871">
    <property type="entry name" value="ABC_transporter-like_CS"/>
</dbReference>
<gene>
    <name evidence="4" type="ORF">Bequi_01950</name>
</gene>
<dbReference type="EMBL" id="JAKNCJ010000001">
    <property type="protein sequence ID" value="MCL6422165.1"/>
    <property type="molecule type" value="Genomic_DNA"/>
</dbReference>
<dbReference type="GO" id="GO:0005524">
    <property type="term" value="F:ATP binding"/>
    <property type="evidence" value="ECO:0007669"/>
    <property type="project" value="UniProtKB-KW"/>
</dbReference>
<dbReference type="SMART" id="SM00382">
    <property type="entry name" value="AAA"/>
    <property type="match status" value="1"/>
</dbReference>
<dbReference type="Pfam" id="PF00005">
    <property type="entry name" value="ABC_tran"/>
    <property type="match status" value="1"/>
</dbReference>
<sequence>MEHVSFEVPERTSASLIGRSGVGKSSLFGAILGMVKPTSGSILVDGRDVQRLTSVERRDFLARTVSVVFQSGELIDELRPEENVALPLMLGGARAASALSQAAALLEEVGISPAAALTRDLSGGERQRVAVARALVTRPSLILADEPTGSLDRETRDLVADLILSIPQRWHASVLIVTHDPELGGRTDASFQLLASSTGPAHLVQR</sequence>
<comment type="caution">
    <text evidence="4">The sequence shown here is derived from an EMBL/GenBank/DDBJ whole genome shotgun (WGS) entry which is preliminary data.</text>
</comment>
<evidence type="ECO:0000313" key="5">
    <source>
        <dbReference type="Proteomes" id="UP001203761"/>
    </source>
</evidence>
<name>A0ABT0QX44_9MICO</name>
<protein>
    <submittedName>
        <fullName evidence="4">ATP-binding cassette domain-containing protein</fullName>
    </submittedName>
</protein>
<keyword evidence="2 4" id="KW-0067">ATP-binding</keyword>
<feature type="domain" description="ABC transporter" evidence="3">
    <location>
        <begin position="1"/>
        <end position="203"/>
    </location>
</feature>
<dbReference type="SUPFAM" id="SSF52540">
    <property type="entry name" value="P-loop containing nucleoside triphosphate hydrolases"/>
    <property type="match status" value="1"/>
</dbReference>
<dbReference type="InterPro" id="IPR015854">
    <property type="entry name" value="ABC_transpr_LolD-like"/>
</dbReference>
<dbReference type="PROSITE" id="PS50893">
    <property type="entry name" value="ABC_TRANSPORTER_2"/>
    <property type="match status" value="1"/>
</dbReference>
<dbReference type="PANTHER" id="PTHR24220">
    <property type="entry name" value="IMPORT ATP-BINDING PROTEIN"/>
    <property type="match status" value="1"/>
</dbReference>
<accession>A0ABT0QX44</accession>
<evidence type="ECO:0000313" key="4">
    <source>
        <dbReference type="EMBL" id="MCL6422165.1"/>
    </source>
</evidence>
<dbReference type="InterPro" id="IPR003593">
    <property type="entry name" value="AAA+_ATPase"/>
</dbReference>
<keyword evidence="1" id="KW-0547">Nucleotide-binding</keyword>
<reference evidence="4" key="1">
    <citation type="submission" date="2022-02" db="EMBL/GenBank/DDBJ databases">
        <authorList>
            <person name="Lee M."/>
            <person name="Kim S.-J."/>
            <person name="Jung M.-Y."/>
        </authorList>
    </citation>
    <scope>NUCLEOTIDE SEQUENCE</scope>
    <source>
        <strain evidence="4">JHP9</strain>
    </source>
</reference>
<evidence type="ECO:0000256" key="1">
    <source>
        <dbReference type="ARBA" id="ARBA00022741"/>
    </source>
</evidence>
<dbReference type="InterPro" id="IPR027417">
    <property type="entry name" value="P-loop_NTPase"/>
</dbReference>
<keyword evidence="5" id="KW-1185">Reference proteome</keyword>
<dbReference type="Proteomes" id="UP001203761">
    <property type="component" value="Unassembled WGS sequence"/>
</dbReference>
<dbReference type="InterPro" id="IPR003439">
    <property type="entry name" value="ABC_transporter-like_ATP-bd"/>
</dbReference>
<evidence type="ECO:0000256" key="2">
    <source>
        <dbReference type="ARBA" id="ARBA00022840"/>
    </source>
</evidence>
<proteinExistence type="predicted"/>
<dbReference type="RefSeq" id="WP_249736321.1">
    <property type="nucleotide sequence ID" value="NZ_JAKNCJ010000001.1"/>
</dbReference>
<organism evidence="4 5">
    <name type="scientific">Brachybacterium equifaecis</name>
    <dbReference type="NCBI Taxonomy" id="2910770"/>
    <lineage>
        <taxon>Bacteria</taxon>
        <taxon>Bacillati</taxon>
        <taxon>Actinomycetota</taxon>
        <taxon>Actinomycetes</taxon>
        <taxon>Micrococcales</taxon>
        <taxon>Dermabacteraceae</taxon>
        <taxon>Brachybacterium</taxon>
    </lineage>
</organism>
<evidence type="ECO:0000259" key="3">
    <source>
        <dbReference type="PROSITE" id="PS50893"/>
    </source>
</evidence>